<evidence type="ECO:0000313" key="2">
    <source>
        <dbReference type="Proteomes" id="UP000319619"/>
    </source>
</evidence>
<reference evidence="1 2" key="1">
    <citation type="submission" date="2017-06" db="EMBL/GenBank/DDBJ databases">
        <title>Novel microbial phyla capable of carbon fixation and sulfur reduction in deep-sea sediments.</title>
        <authorList>
            <person name="Huang J."/>
            <person name="Baker B."/>
            <person name="Wang Y."/>
        </authorList>
    </citation>
    <scope>NUCLEOTIDE SEQUENCE [LARGE SCALE GENOMIC DNA]</scope>
    <source>
        <strain evidence="1">B3_LCP</strain>
    </source>
</reference>
<sequence length="1128" mass="127811">MNATMRVNPIVFIFIVFLTSLCTAQSSYNLYERQTALVGTGIDEARHLPDSILVNDSEVIHIQDSLLIREVDYRLDYVRGIIHFSGTLSVEDTARITYQVLPLNLRISYFNPILTIRPEEAATLDTLKSLPLPSESEFMDIGSLHKSGTLVRGITIGSDRDLSVESGLNLQVEGRLGKDVDVLALLSDENTPIQPEGNTATLQEIDKVLIEVQSTHFGATLGDYELQLDGPRFGSYYRKLQGGRLEGRTTDSRLTLSGAVSKGQYHSNFFYGEEGNQGPYPLTDEEGRTGILVLAGTERVWLDGERLLRGENNDYIIEYGLGEITFTPKRLITSDSRITVDFQYSAESYGRDIYAVQGESRFFDDRMGIRTTFISESDAKNNPLSFIMSEDNRAVISSAGDDPSLAGVMQVDSVAVGEGYYIREVVSIDSIFTYVGPDSTGYLNVIFSYVGQGNGDYKREAGASGFYYEWVGPGEGSYAPVNRLTLPERKMLADIEVWGNPTGTSQIKFEGAISDLDQNTLSGLDDGDNDGTAWAAKGSWQSSDVKKSGDFARFKVDAQVRDVDAQFSQIDRYQQVEYNRQWDLDEEASNEETVSEVAMTIRPISPWTSKIEYGLLDKPTDGFRSERWRGETKLLNPDLPLISAEADWIRSSSDAAGRTGFWTRGKSSAQHSFWRLTPSVSYEREHKHDDYADSLGGFLFNVYEAGLRYEAGKLVLETSQEVRDDQNYLQNKLDDHSHARTGIYHLELSNWRNLTTDFLFTHRDKEYQQSDSSATRTDLLEMNAGWTPFHRSVNLKAHYRINNTRVSTIVQTPVEVGPGQGTHTKIGDVYYEDPEGEYILIAQSTGEFEPVVELEGSASLDLDPHRLPKADQDNLPAPWKYLSSQTLLNFTEKTKEDDTWSLYLLDFSKFQKDSTLQGTFLLREDLFLFRHRRDLSFRLRGEISQSLSNLYLSGGQETKRKSASFRLRRSFNEKWSTQLDVGRETEQRVYRQTSASSRDILTWKGSLEPVFRPDRIWEIGLRIVEQLDSDRVENLKSNRYGLESRITRSFMQKGRAELRLDWHHVATSADVLPYEMAEGDPPGHNFRWDLRLDYRISKYLTATLSYNGNKEADRETIHIGQAEIRAFF</sequence>
<accession>A0A532V1Y0</accession>
<evidence type="ECO:0000313" key="1">
    <source>
        <dbReference type="EMBL" id="TKJ41230.1"/>
    </source>
</evidence>
<comment type="caution">
    <text evidence="1">The sequence shown here is derived from an EMBL/GenBank/DDBJ whole genome shotgun (WGS) entry which is preliminary data.</text>
</comment>
<dbReference type="Proteomes" id="UP000319619">
    <property type="component" value="Unassembled WGS sequence"/>
</dbReference>
<gene>
    <name evidence="1" type="ORF">CEE37_06075</name>
</gene>
<organism evidence="1 2">
    <name type="scientific">candidate division LCP-89 bacterium B3_LCP</name>
    <dbReference type="NCBI Taxonomy" id="2012998"/>
    <lineage>
        <taxon>Bacteria</taxon>
        <taxon>Pseudomonadati</taxon>
        <taxon>Bacteria division LCP-89</taxon>
    </lineage>
</organism>
<name>A0A532V1Y0_UNCL8</name>
<protein>
    <submittedName>
        <fullName evidence="1">Uncharacterized protein</fullName>
    </submittedName>
</protein>
<dbReference type="EMBL" id="NJBN01000003">
    <property type="protein sequence ID" value="TKJ41230.1"/>
    <property type="molecule type" value="Genomic_DNA"/>
</dbReference>
<proteinExistence type="predicted"/>
<dbReference type="AlphaFoldDB" id="A0A532V1Y0"/>